<evidence type="ECO:0000313" key="2">
    <source>
        <dbReference type="EMBL" id="CAE6506866.1"/>
    </source>
</evidence>
<evidence type="ECO:0000256" key="1">
    <source>
        <dbReference type="SAM" id="SignalP"/>
    </source>
</evidence>
<reference evidence="2" key="1">
    <citation type="submission" date="2021-01" db="EMBL/GenBank/DDBJ databases">
        <authorList>
            <person name="Kaushik A."/>
        </authorList>
    </citation>
    <scope>NUCLEOTIDE SEQUENCE</scope>
    <source>
        <strain evidence="2">AG2-2IIIB</strain>
    </source>
</reference>
<sequence>MKFSTVVAALAISMSMVAGSPSRRLRMLNKQQLQGEGCRLFRRACPQGQVCLGGILSARCYVSCSDDSDRCSQGFKCNSGKCVPSS</sequence>
<dbReference type="Proteomes" id="UP000663843">
    <property type="component" value="Unassembled WGS sequence"/>
</dbReference>
<proteinExistence type="predicted"/>
<comment type="caution">
    <text evidence="2">The sequence shown here is derived from an EMBL/GenBank/DDBJ whole genome shotgun (WGS) entry which is preliminary data.</text>
</comment>
<keyword evidence="1" id="KW-0732">Signal</keyword>
<organism evidence="2 3">
    <name type="scientific">Rhizoctonia solani</name>
    <dbReference type="NCBI Taxonomy" id="456999"/>
    <lineage>
        <taxon>Eukaryota</taxon>
        <taxon>Fungi</taxon>
        <taxon>Dikarya</taxon>
        <taxon>Basidiomycota</taxon>
        <taxon>Agaricomycotina</taxon>
        <taxon>Agaricomycetes</taxon>
        <taxon>Cantharellales</taxon>
        <taxon>Ceratobasidiaceae</taxon>
        <taxon>Rhizoctonia</taxon>
    </lineage>
</organism>
<feature type="chain" id="PRO_5034748220" evidence="1">
    <location>
        <begin position="20"/>
        <end position="86"/>
    </location>
</feature>
<name>A0A8H3D1Y0_9AGAM</name>
<feature type="signal peptide" evidence="1">
    <location>
        <begin position="1"/>
        <end position="19"/>
    </location>
</feature>
<protein>
    <submittedName>
        <fullName evidence="2">Uncharacterized protein</fullName>
    </submittedName>
</protein>
<dbReference type="AlphaFoldDB" id="A0A8H3D1Y0"/>
<accession>A0A8H3D1Y0</accession>
<gene>
    <name evidence="2" type="ORF">RDB_LOCUS146888</name>
</gene>
<evidence type="ECO:0000313" key="3">
    <source>
        <dbReference type="Proteomes" id="UP000663843"/>
    </source>
</evidence>
<dbReference type="EMBL" id="CAJMWT010005518">
    <property type="protein sequence ID" value="CAE6506866.1"/>
    <property type="molecule type" value="Genomic_DNA"/>
</dbReference>